<sequence>MNAVVKQCFGDNAHVQCFGSSSTELLLPLSDLDLVVYSPPLTYNYNEGFDDTFGDPKRESSLTCLRRLEKALTQSCLASPFEKFRIIDATVPVLKFEEKYTRIPIDLSSNNMDGKTSSALIREWTAEFPPLMPVAMFLKHYLYCGGRNDTYSGGFGSFLLVNLLVFLFKQQPALLAGPHAYGTIFLTFLRFYGSLFNYKHWGISARTGKAFELAKDNRLWVRKRRVAFPPALLVEDPTNADHDLSRGGLHAALMAQKFREDLLRLQEILAQYSLPQAPILRTWLGVAGEDIEAEYCARRRSILNFNRCSRSVYAFP</sequence>
<dbReference type="Gene3D" id="1.10.1410.10">
    <property type="match status" value="1"/>
</dbReference>
<dbReference type="InterPro" id="IPR054708">
    <property type="entry name" value="MTPAP-like_central"/>
</dbReference>
<dbReference type="GO" id="GO:0031499">
    <property type="term" value="C:TRAMP complex"/>
    <property type="evidence" value="ECO:0007669"/>
    <property type="project" value="TreeGrafter"/>
</dbReference>
<dbReference type="InterPro" id="IPR043519">
    <property type="entry name" value="NT_sf"/>
</dbReference>
<dbReference type="GO" id="GO:1990817">
    <property type="term" value="F:poly(A) RNA polymerase activity"/>
    <property type="evidence" value="ECO:0007669"/>
    <property type="project" value="UniProtKB-EC"/>
</dbReference>
<dbReference type="PANTHER" id="PTHR23092">
    <property type="entry name" value="POLY(A) RNA POLYMERASE"/>
    <property type="match status" value="1"/>
</dbReference>
<comment type="similarity">
    <text evidence="1">Belongs to the DNA polymerase type-B-like family.</text>
</comment>
<dbReference type="PANTHER" id="PTHR23092:SF15">
    <property type="entry name" value="INACTIVE NON-CANONICAL POLY(A) RNA POLYMERASE PROTEIN TRF4-2-RELATED"/>
    <property type="match status" value="1"/>
</dbReference>
<gene>
    <name evidence="7" type="ORF">HDU87_004922</name>
</gene>
<dbReference type="Proteomes" id="UP001212152">
    <property type="component" value="Unassembled WGS sequence"/>
</dbReference>
<evidence type="ECO:0000313" key="8">
    <source>
        <dbReference type="Proteomes" id="UP001212152"/>
    </source>
</evidence>
<dbReference type="InterPro" id="IPR002058">
    <property type="entry name" value="PAP_assoc"/>
</dbReference>
<dbReference type="EMBL" id="JADGJQ010000039">
    <property type="protein sequence ID" value="KAJ3176594.1"/>
    <property type="molecule type" value="Genomic_DNA"/>
</dbReference>
<evidence type="ECO:0000259" key="5">
    <source>
        <dbReference type="Pfam" id="PF03828"/>
    </source>
</evidence>
<comment type="caution">
    <text evidence="7">The sequence shown here is derived from an EMBL/GenBank/DDBJ whole genome shotgun (WGS) entry which is preliminary data.</text>
</comment>
<keyword evidence="3" id="KW-0479">Metal-binding</keyword>
<evidence type="ECO:0000313" key="7">
    <source>
        <dbReference type="EMBL" id="KAJ3176594.1"/>
    </source>
</evidence>
<protein>
    <recommendedName>
        <fullName evidence="2">polynucleotide adenylyltransferase</fullName>
        <ecNumber evidence="2">2.7.7.19</ecNumber>
    </recommendedName>
</protein>
<dbReference type="GO" id="GO:0046872">
    <property type="term" value="F:metal ion binding"/>
    <property type="evidence" value="ECO:0007669"/>
    <property type="project" value="UniProtKB-KW"/>
</dbReference>
<feature type="domain" description="Poly(A) RNA polymerase mitochondrial-like central palm" evidence="6">
    <location>
        <begin position="3"/>
        <end position="124"/>
    </location>
</feature>
<dbReference type="InterPro" id="IPR045862">
    <property type="entry name" value="Trf4-like"/>
</dbReference>
<dbReference type="SUPFAM" id="SSF81301">
    <property type="entry name" value="Nucleotidyltransferase"/>
    <property type="match status" value="1"/>
</dbReference>
<dbReference type="GO" id="GO:0043634">
    <property type="term" value="P:polyadenylation-dependent ncRNA catabolic process"/>
    <property type="evidence" value="ECO:0007669"/>
    <property type="project" value="TreeGrafter"/>
</dbReference>
<organism evidence="7 8">
    <name type="scientific">Geranomyces variabilis</name>
    <dbReference type="NCBI Taxonomy" id="109894"/>
    <lineage>
        <taxon>Eukaryota</taxon>
        <taxon>Fungi</taxon>
        <taxon>Fungi incertae sedis</taxon>
        <taxon>Chytridiomycota</taxon>
        <taxon>Chytridiomycota incertae sedis</taxon>
        <taxon>Chytridiomycetes</taxon>
        <taxon>Spizellomycetales</taxon>
        <taxon>Powellomycetaceae</taxon>
        <taxon>Geranomyces</taxon>
    </lineage>
</organism>
<accession>A0AAD5TI12</accession>
<proteinExistence type="inferred from homology"/>
<evidence type="ECO:0000256" key="4">
    <source>
        <dbReference type="ARBA" id="ARBA00022842"/>
    </source>
</evidence>
<name>A0AAD5TI12_9FUNG</name>
<evidence type="ECO:0000256" key="1">
    <source>
        <dbReference type="ARBA" id="ARBA00008593"/>
    </source>
</evidence>
<evidence type="ECO:0000256" key="3">
    <source>
        <dbReference type="ARBA" id="ARBA00022723"/>
    </source>
</evidence>
<keyword evidence="4" id="KW-0460">Magnesium</keyword>
<dbReference type="Pfam" id="PF03828">
    <property type="entry name" value="PAP_assoc"/>
    <property type="match status" value="1"/>
</dbReference>
<reference evidence="7" key="1">
    <citation type="submission" date="2020-05" db="EMBL/GenBank/DDBJ databases">
        <title>Phylogenomic resolution of chytrid fungi.</title>
        <authorList>
            <person name="Stajich J.E."/>
            <person name="Amses K."/>
            <person name="Simmons R."/>
            <person name="Seto K."/>
            <person name="Myers J."/>
            <person name="Bonds A."/>
            <person name="Quandt C.A."/>
            <person name="Barry K."/>
            <person name="Liu P."/>
            <person name="Grigoriev I."/>
            <person name="Longcore J.E."/>
            <person name="James T.Y."/>
        </authorList>
    </citation>
    <scope>NUCLEOTIDE SEQUENCE</scope>
    <source>
        <strain evidence="7">JEL0379</strain>
    </source>
</reference>
<keyword evidence="8" id="KW-1185">Reference proteome</keyword>
<feature type="domain" description="PAP-associated" evidence="5">
    <location>
        <begin position="182"/>
        <end position="242"/>
    </location>
</feature>
<dbReference type="Gene3D" id="3.30.460.10">
    <property type="entry name" value="Beta Polymerase, domain 2"/>
    <property type="match status" value="1"/>
</dbReference>
<evidence type="ECO:0000259" key="6">
    <source>
        <dbReference type="Pfam" id="PF22600"/>
    </source>
</evidence>
<dbReference type="CDD" id="cd05402">
    <property type="entry name" value="NT_PAP_TUTase"/>
    <property type="match status" value="1"/>
</dbReference>
<evidence type="ECO:0000256" key="2">
    <source>
        <dbReference type="ARBA" id="ARBA00012388"/>
    </source>
</evidence>
<dbReference type="GO" id="GO:0010605">
    <property type="term" value="P:negative regulation of macromolecule metabolic process"/>
    <property type="evidence" value="ECO:0007669"/>
    <property type="project" value="UniProtKB-ARBA"/>
</dbReference>
<dbReference type="EC" id="2.7.7.19" evidence="2"/>
<dbReference type="GO" id="GO:0003729">
    <property type="term" value="F:mRNA binding"/>
    <property type="evidence" value="ECO:0007669"/>
    <property type="project" value="TreeGrafter"/>
</dbReference>
<dbReference type="Pfam" id="PF22600">
    <property type="entry name" value="MTPAP-like_central"/>
    <property type="match status" value="1"/>
</dbReference>
<dbReference type="SUPFAM" id="SSF81631">
    <property type="entry name" value="PAP/OAS1 substrate-binding domain"/>
    <property type="match status" value="1"/>
</dbReference>
<dbReference type="AlphaFoldDB" id="A0AAD5TI12"/>
<dbReference type="GO" id="GO:0031123">
    <property type="term" value="P:RNA 3'-end processing"/>
    <property type="evidence" value="ECO:0007669"/>
    <property type="project" value="TreeGrafter"/>
</dbReference>
<dbReference type="GO" id="GO:0005730">
    <property type="term" value="C:nucleolus"/>
    <property type="evidence" value="ECO:0007669"/>
    <property type="project" value="TreeGrafter"/>
</dbReference>